<dbReference type="Gene3D" id="3.20.20.60">
    <property type="entry name" value="Phosphoenolpyruvate-binding domains"/>
    <property type="match status" value="1"/>
</dbReference>
<dbReference type="SUPFAM" id="SSF51621">
    <property type="entry name" value="Phosphoenolpyruvate/pyruvate domain"/>
    <property type="match status" value="1"/>
</dbReference>
<dbReference type="PRINTS" id="PR01736">
    <property type="entry name" value="PHPHTRNFRASE"/>
</dbReference>
<dbReference type="SUPFAM" id="SSF47831">
    <property type="entry name" value="Enzyme I of the PEP:sugar phosphotransferase system HPr-binding (sub)domain"/>
    <property type="match status" value="1"/>
</dbReference>
<protein>
    <recommendedName>
        <fullName evidence="7 17">Phosphoenolpyruvate-protein phosphotransferase</fullName>
        <ecNumber evidence="6 17">2.7.3.9</ecNumber>
    </recommendedName>
    <alternativeName>
        <fullName evidence="16 17">Phosphotransferase system, enzyme I</fullName>
    </alternativeName>
</protein>
<dbReference type="InterPro" id="IPR015813">
    <property type="entry name" value="Pyrv/PenolPyrv_kinase-like_dom"/>
</dbReference>
<keyword evidence="13 17" id="KW-0479">Metal-binding</keyword>
<feature type="domain" description="Phosphotransferase system enzyme I N-terminal" evidence="20">
    <location>
        <begin position="11"/>
        <end position="125"/>
    </location>
</feature>
<dbReference type="InterPro" id="IPR023151">
    <property type="entry name" value="PEP_util_CS"/>
</dbReference>
<comment type="similarity">
    <text evidence="5 17">Belongs to the PEP-utilizing enzyme family.</text>
</comment>
<dbReference type="InterPro" id="IPR036618">
    <property type="entry name" value="PtsI_HPr-bd_sf"/>
</dbReference>
<dbReference type="InterPro" id="IPR036637">
    <property type="entry name" value="Phosphohistidine_dom_sf"/>
</dbReference>
<reference evidence="21 22" key="1">
    <citation type="submission" date="2023-07" db="EMBL/GenBank/DDBJ databases">
        <title>Sequencing the genomes of 1000 actinobacteria strains.</title>
        <authorList>
            <person name="Klenk H.-P."/>
        </authorList>
    </citation>
    <scope>NUCLEOTIDE SEQUENCE [LARGE SCALE GENOMIC DNA]</scope>
    <source>
        <strain evidence="21 22">DSM 15539</strain>
    </source>
</reference>
<evidence type="ECO:0000256" key="15">
    <source>
        <dbReference type="ARBA" id="ARBA00022842"/>
    </source>
</evidence>
<keyword evidence="12 17" id="KW-0598">Phosphotransferase system</keyword>
<dbReference type="Pfam" id="PF05524">
    <property type="entry name" value="PEP-utilisers_N"/>
    <property type="match status" value="1"/>
</dbReference>
<sequence length="560" mass="58110">MSGEEAAPDFRGIGVSPGTVFGPAYLVAEPIGVDAAEPAGSAADAPKVAQAYQDVAAELDELAARREGEFAEILAMTADLARDKGLLKSTLKQLELGKGVTAAVYNAVAEYALMLESIGGYMAERVTDLQSIRDRVIAKLRGVPAPGVAHFAEPGVVVAKDLSPAQTADFDLSKVLAIVTEFGGPTSHTAILAATLGIPAVVAAPEVTKIAAGSGVLVDGRTGSVWADPDPEFVQAQLVAAQKREEFLASTTGDGQTADGMPVALKVNIGTLADAQKLHEADVQGVGLLRTEFMFLTGAQAPSIDAQESNFRGILEAFAGKPVTVRTLDIGADKPVPFIDQSGEENPALGQRGIRLCQANQELLDVQLSALGNVAKENTRVMAPMVATVAEAKWFAELARAKGIANVGIMIETPAAAIQARRLMERADLDFVSIGTNDLTQYVMAADRLHPALTELNDPWQVAVLELIRGICEAGQATDTHIGVCGEAAGDPILALVLVGLGVYSLSMSAAKVPAVRAALARHTLAQCQELARIALAADSASEAKASVSAQIAETVALCG</sequence>
<evidence type="ECO:0000259" key="19">
    <source>
        <dbReference type="Pfam" id="PF02896"/>
    </source>
</evidence>
<evidence type="ECO:0000256" key="2">
    <source>
        <dbReference type="ARBA" id="ARBA00001946"/>
    </source>
</evidence>
<comment type="cofactor">
    <cofactor evidence="2 17">
        <name>Mg(2+)</name>
        <dbReference type="ChEBI" id="CHEBI:18420"/>
    </cofactor>
</comment>
<organism evidence="21 22">
    <name type="scientific">Arcanobacterium hippocoleae</name>
    <dbReference type="NCBI Taxonomy" id="149017"/>
    <lineage>
        <taxon>Bacteria</taxon>
        <taxon>Bacillati</taxon>
        <taxon>Actinomycetota</taxon>
        <taxon>Actinomycetes</taxon>
        <taxon>Actinomycetales</taxon>
        <taxon>Actinomycetaceae</taxon>
        <taxon>Arcanobacterium</taxon>
    </lineage>
</organism>
<evidence type="ECO:0000313" key="22">
    <source>
        <dbReference type="Proteomes" id="UP001266099"/>
    </source>
</evidence>
<feature type="domain" description="PEP-utilising enzyme mobile" evidence="18">
    <location>
        <begin position="152"/>
        <end position="223"/>
    </location>
</feature>
<evidence type="ECO:0000256" key="4">
    <source>
        <dbReference type="ARBA" id="ARBA00004496"/>
    </source>
</evidence>
<evidence type="ECO:0000256" key="12">
    <source>
        <dbReference type="ARBA" id="ARBA00022683"/>
    </source>
</evidence>
<evidence type="ECO:0000256" key="17">
    <source>
        <dbReference type="PIRNR" id="PIRNR000732"/>
    </source>
</evidence>
<dbReference type="PANTHER" id="PTHR46244:SF3">
    <property type="entry name" value="PHOSPHOENOLPYRUVATE-PROTEIN PHOSPHOTRANSFERASE"/>
    <property type="match status" value="1"/>
</dbReference>
<gene>
    <name evidence="21" type="ORF">J2S36_001323</name>
</gene>
<dbReference type="PIRSF" id="PIRSF000732">
    <property type="entry name" value="PTS_enzyme_I"/>
    <property type="match status" value="1"/>
</dbReference>
<dbReference type="PANTHER" id="PTHR46244">
    <property type="entry name" value="PHOSPHOENOLPYRUVATE-PROTEIN PHOSPHOTRANSFERASE"/>
    <property type="match status" value="1"/>
</dbReference>
<evidence type="ECO:0000256" key="6">
    <source>
        <dbReference type="ARBA" id="ARBA00012232"/>
    </source>
</evidence>
<evidence type="ECO:0000256" key="9">
    <source>
        <dbReference type="ARBA" id="ARBA00022490"/>
    </source>
</evidence>
<feature type="domain" description="PEP-utilising enzyme C-terminal" evidence="19">
    <location>
        <begin position="255"/>
        <end position="523"/>
    </location>
</feature>
<dbReference type="Pfam" id="PF02896">
    <property type="entry name" value="PEP-utilizers_C"/>
    <property type="match status" value="1"/>
</dbReference>
<evidence type="ECO:0000313" key="21">
    <source>
        <dbReference type="EMBL" id="MDR6939780.1"/>
    </source>
</evidence>
<keyword evidence="8 17" id="KW-0813">Transport</keyword>
<evidence type="ECO:0000256" key="3">
    <source>
        <dbReference type="ARBA" id="ARBA00002728"/>
    </source>
</evidence>
<accession>A0ABU1T4K8</accession>
<dbReference type="InterPro" id="IPR000121">
    <property type="entry name" value="PEP_util_C"/>
</dbReference>
<evidence type="ECO:0000256" key="13">
    <source>
        <dbReference type="ARBA" id="ARBA00022723"/>
    </source>
</evidence>
<dbReference type="InterPro" id="IPR006318">
    <property type="entry name" value="PTS_EI-like"/>
</dbReference>
<evidence type="ECO:0000256" key="7">
    <source>
        <dbReference type="ARBA" id="ARBA00016544"/>
    </source>
</evidence>
<evidence type="ECO:0000259" key="18">
    <source>
        <dbReference type="Pfam" id="PF00391"/>
    </source>
</evidence>
<dbReference type="SUPFAM" id="SSF52009">
    <property type="entry name" value="Phosphohistidine domain"/>
    <property type="match status" value="1"/>
</dbReference>
<dbReference type="InterPro" id="IPR008731">
    <property type="entry name" value="PTS_EIN"/>
</dbReference>
<evidence type="ECO:0000256" key="10">
    <source>
        <dbReference type="ARBA" id="ARBA00022597"/>
    </source>
</evidence>
<evidence type="ECO:0000256" key="14">
    <source>
        <dbReference type="ARBA" id="ARBA00022777"/>
    </source>
</evidence>
<dbReference type="InterPro" id="IPR008279">
    <property type="entry name" value="PEP-util_enz_mobile_dom"/>
</dbReference>
<evidence type="ECO:0000256" key="1">
    <source>
        <dbReference type="ARBA" id="ARBA00000683"/>
    </source>
</evidence>
<dbReference type="EC" id="2.7.3.9" evidence="6 17"/>
<keyword evidence="22" id="KW-1185">Reference proteome</keyword>
<evidence type="ECO:0000256" key="11">
    <source>
        <dbReference type="ARBA" id="ARBA00022679"/>
    </source>
</evidence>
<dbReference type="Gene3D" id="3.50.30.10">
    <property type="entry name" value="Phosphohistidine domain"/>
    <property type="match status" value="1"/>
</dbReference>
<evidence type="ECO:0000256" key="16">
    <source>
        <dbReference type="ARBA" id="ARBA00033235"/>
    </source>
</evidence>
<dbReference type="InterPro" id="IPR050499">
    <property type="entry name" value="PEP-utilizing_PTS_enzyme"/>
</dbReference>
<dbReference type="EMBL" id="JAVDUJ010000001">
    <property type="protein sequence ID" value="MDR6939780.1"/>
    <property type="molecule type" value="Genomic_DNA"/>
</dbReference>
<dbReference type="PROSITE" id="PS00742">
    <property type="entry name" value="PEP_ENZYMES_2"/>
    <property type="match status" value="1"/>
</dbReference>
<comment type="caution">
    <text evidence="21">The sequence shown here is derived from an EMBL/GenBank/DDBJ whole genome shotgun (WGS) entry which is preliminary data.</text>
</comment>
<dbReference type="Gene3D" id="1.10.274.10">
    <property type="entry name" value="PtsI, HPr-binding domain"/>
    <property type="match status" value="1"/>
</dbReference>
<dbReference type="NCBIfam" id="TIGR01417">
    <property type="entry name" value="PTS_I_fam"/>
    <property type="match status" value="1"/>
</dbReference>
<dbReference type="InterPro" id="IPR040442">
    <property type="entry name" value="Pyrv_kinase-like_dom_sf"/>
</dbReference>
<keyword evidence="10 17" id="KW-0762">Sugar transport</keyword>
<evidence type="ECO:0000259" key="20">
    <source>
        <dbReference type="Pfam" id="PF05524"/>
    </source>
</evidence>
<dbReference type="Pfam" id="PF00391">
    <property type="entry name" value="PEP-utilizers"/>
    <property type="match status" value="1"/>
</dbReference>
<evidence type="ECO:0000256" key="5">
    <source>
        <dbReference type="ARBA" id="ARBA00007837"/>
    </source>
</evidence>
<dbReference type="Proteomes" id="UP001266099">
    <property type="component" value="Unassembled WGS sequence"/>
</dbReference>
<comment type="catalytic activity">
    <reaction evidence="1 17">
        <text>L-histidyl-[protein] + phosphoenolpyruvate = N(pros)-phospho-L-histidyl-[protein] + pyruvate</text>
        <dbReference type="Rhea" id="RHEA:23880"/>
        <dbReference type="Rhea" id="RHEA-COMP:9745"/>
        <dbReference type="Rhea" id="RHEA-COMP:9746"/>
        <dbReference type="ChEBI" id="CHEBI:15361"/>
        <dbReference type="ChEBI" id="CHEBI:29979"/>
        <dbReference type="ChEBI" id="CHEBI:58702"/>
        <dbReference type="ChEBI" id="CHEBI:64837"/>
        <dbReference type="EC" id="2.7.3.9"/>
    </reaction>
</comment>
<comment type="subcellular location">
    <subcellularLocation>
        <location evidence="4 17">Cytoplasm</location>
    </subcellularLocation>
</comment>
<keyword evidence="9 17" id="KW-0963">Cytoplasm</keyword>
<name>A0ABU1T4K8_9ACTO</name>
<dbReference type="GO" id="GO:0008965">
    <property type="term" value="F:phosphoenolpyruvate-protein phosphotransferase activity"/>
    <property type="evidence" value="ECO:0007669"/>
    <property type="project" value="UniProtKB-EC"/>
</dbReference>
<keyword evidence="14 17" id="KW-0418">Kinase</keyword>
<keyword evidence="11 17" id="KW-0808">Transferase</keyword>
<comment type="function">
    <text evidence="3 17">General (non sugar-specific) component of the phosphoenolpyruvate-dependent sugar phosphotransferase system (sugar PTS). This major carbohydrate active-transport system catalyzes the phosphorylation of incoming sugar substrates concomitantly with their translocation across the cell membrane. Enzyme I transfers the phosphoryl group from phosphoenolpyruvate (PEP) to the phosphoryl carrier protein (HPr).</text>
</comment>
<proteinExistence type="inferred from homology"/>
<dbReference type="RefSeq" id="WP_309956729.1">
    <property type="nucleotide sequence ID" value="NZ_CP136414.1"/>
</dbReference>
<dbReference type="InterPro" id="IPR024692">
    <property type="entry name" value="PTS_EI"/>
</dbReference>
<keyword evidence="15 17" id="KW-0460">Magnesium</keyword>
<evidence type="ECO:0000256" key="8">
    <source>
        <dbReference type="ARBA" id="ARBA00022448"/>
    </source>
</evidence>